<dbReference type="AlphaFoldDB" id="D8M8A5"/>
<accession>D8M8A5</accession>
<proteinExistence type="predicted"/>
<protein>
    <submittedName>
        <fullName evidence="1">Uncharacterized protein</fullName>
    </submittedName>
</protein>
<gene>
    <name evidence="1" type="ORF">GSBLH_T00004050001</name>
</gene>
<dbReference type="GeneID" id="24921096"/>
<keyword evidence="2" id="KW-1185">Reference proteome</keyword>
<name>D8M8A5_BLAHO</name>
<organism evidence="1">
    <name type="scientific">Blastocystis hominis</name>
    <dbReference type="NCBI Taxonomy" id="12968"/>
    <lineage>
        <taxon>Eukaryota</taxon>
        <taxon>Sar</taxon>
        <taxon>Stramenopiles</taxon>
        <taxon>Bigyra</taxon>
        <taxon>Opalozoa</taxon>
        <taxon>Opalinata</taxon>
        <taxon>Blastocystidae</taxon>
        <taxon>Blastocystis</taxon>
    </lineage>
</organism>
<dbReference type="RefSeq" id="XP_012898342.1">
    <property type="nucleotide sequence ID" value="XM_013042888.1"/>
</dbReference>
<dbReference type="EMBL" id="FN668683">
    <property type="protein sequence ID" value="CBK24294.2"/>
    <property type="molecule type" value="Genomic_DNA"/>
</dbReference>
<dbReference type="Proteomes" id="UP000008312">
    <property type="component" value="Unassembled WGS sequence"/>
</dbReference>
<reference evidence="1" key="1">
    <citation type="submission" date="2010-02" db="EMBL/GenBank/DDBJ databases">
        <title>Sequencing and annotation of the Blastocystis hominis genome.</title>
        <authorList>
            <person name="Wincker P."/>
        </authorList>
    </citation>
    <scope>NUCLEOTIDE SEQUENCE</scope>
    <source>
        <strain evidence="1">Singapore isolate B</strain>
    </source>
</reference>
<evidence type="ECO:0000313" key="1">
    <source>
        <dbReference type="EMBL" id="CBK24294.2"/>
    </source>
</evidence>
<sequence>MGIGRRGGFGSRGGMLEHSDVHVGNAEQGGEGSFEASLEANSQTELFLCCLVVCVKQSFFLFLVSFELK</sequence>
<evidence type="ECO:0000313" key="2">
    <source>
        <dbReference type="Proteomes" id="UP000008312"/>
    </source>
</evidence>
<dbReference type="InParanoid" id="D8M8A5"/>